<sequence>MSRLIAVWGPTGAPGRTTVAINLAAELAEQGQRVLLIDADSYGGAIAPMLGLVDEAAGFAAVCRLAESDQLTIAEIERLSHQMNTGVHNMSLLSGIVRPDRWPELSAERVRKVIGVVRENFDAIVVDVGFNLETDEEITSDLFAPRRNASTLTVLKHADCIVEVASADALGIARFIRAHDVLVEEFPESLRVIVLNKVRSGLDARGSAQAASTLSRFAGLHEVHELVADDKAMTSSYAAGRPLSSSAKNSKLRKQFQKLAGLFSQETGVTAVKQGRFHRKRLSA</sequence>
<evidence type="ECO:0000259" key="1">
    <source>
        <dbReference type="Pfam" id="PF01656"/>
    </source>
</evidence>
<proteinExistence type="predicted"/>
<dbReference type="Pfam" id="PF01656">
    <property type="entry name" value="CbiA"/>
    <property type="match status" value="1"/>
</dbReference>
<feature type="domain" description="CobQ/CobB/MinD/ParA nucleotide binding" evidence="1">
    <location>
        <begin position="5"/>
        <end position="235"/>
    </location>
</feature>
<dbReference type="RefSeq" id="WP_110232905.1">
    <property type="nucleotide sequence ID" value="NZ_CP023994.1"/>
</dbReference>
<dbReference type="GO" id="GO:0005524">
    <property type="term" value="F:ATP binding"/>
    <property type="evidence" value="ECO:0007669"/>
    <property type="project" value="TreeGrafter"/>
</dbReference>
<name>A0A2Z3RW06_9MICO</name>
<dbReference type="OrthoDB" id="3217709at2"/>
<organism evidence="2 3">
    <name type="scientific">Aurantimicrobium photophilum</name>
    <dbReference type="NCBI Taxonomy" id="1987356"/>
    <lineage>
        <taxon>Bacteria</taxon>
        <taxon>Bacillati</taxon>
        <taxon>Actinomycetota</taxon>
        <taxon>Actinomycetes</taxon>
        <taxon>Micrococcales</taxon>
        <taxon>Microbacteriaceae</taxon>
        <taxon>Aurantimicrobium</taxon>
    </lineage>
</organism>
<gene>
    <name evidence="2" type="ORF">AURMO_00398</name>
</gene>
<dbReference type="GO" id="GO:0009898">
    <property type="term" value="C:cytoplasmic side of plasma membrane"/>
    <property type="evidence" value="ECO:0007669"/>
    <property type="project" value="TreeGrafter"/>
</dbReference>
<keyword evidence="3" id="KW-1185">Reference proteome</keyword>
<dbReference type="PANTHER" id="PTHR43384:SF13">
    <property type="entry name" value="SLR0110 PROTEIN"/>
    <property type="match status" value="1"/>
</dbReference>
<reference evidence="2 3" key="1">
    <citation type="submission" date="2017-10" db="EMBL/GenBank/DDBJ databases">
        <title>Genome of an Actinobacterium that displays light-enhanced growth.</title>
        <authorList>
            <person name="Maresca J.A."/>
            <person name="Hempel P."/>
            <person name="Shevchenko O."/>
            <person name="Miller K.J."/>
            <person name="Hahn M.W."/>
        </authorList>
    </citation>
    <scope>NUCLEOTIDE SEQUENCE [LARGE SCALE GENOMIC DNA]</scope>
    <source>
        <strain evidence="2 3">MWH-Mo1</strain>
    </source>
</reference>
<dbReference type="SUPFAM" id="SSF52540">
    <property type="entry name" value="P-loop containing nucleoside triphosphate hydrolases"/>
    <property type="match status" value="1"/>
</dbReference>
<dbReference type="Proteomes" id="UP000246894">
    <property type="component" value="Chromosome"/>
</dbReference>
<accession>A0A2Z3RW06</accession>
<dbReference type="PANTHER" id="PTHR43384">
    <property type="entry name" value="SEPTUM SITE-DETERMINING PROTEIN MIND HOMOLOG, CHLOROPLASTIC-RELATED"/>
    <property type="match status" value="1"/>
</dbReference>
<dbReference type="GO" id="GO:0051782">
    <property type="term" value="P:negative regulation of cell division"/>
    <property type="evidence" value="ECO:0007669"/>
    <property type="project" value="TreeGrafter"/>
</dbReference>
<dbReference type="Gene3D" id="3.40.50.300">
    <property type="entry name" value="P-loop containing nucleotide triphosphate hydrolases"/>
    <property type="match status" value="1"/>
</dbReference>
<dbReference type="AlphaFoldDB" id="A0A2Z3RW06"/>
<dbReference type="EMBL" id="CP023994">
    <property type="protein sequence ID" value="AWR21015.1"/>
    <property type="molecule type" value="Genomic_DNA"/>
</dbReference>
<dbReference type="GO" id="GO:0005829">
    <property type="term" value="C:cytosol"/>
    <property type="evidence" value="ECO:0007669"/>
    <property type="project" value="TreeGrafter"/>
</dbReference>
<dbReference type="InterPro" id="IPR002586">
    <property type="entry name" value="CobQ/CobB/MinD/ParA_Nub-bd_dom"/>
</dbReference>
<dbReference type="InterPro" id="IPR050625">
    <property type="entry name" value="ParA/MinD_ATPase"/>
</dbReference>
<dbReference type="KEGG" id="aum:AURMO_00398"/>
<dbReference type="GO" id="GO:0016887">
    <property type="term" value="F:ATP hydrolysis activity"/>
    <property type="evidence" value="ECO:0007669"/>
    <property type="project" value="TreeGrafter"/>
</dbReference>
<protein>
    <submittedName>
        <fullName evidence="2">Sporulation initiation inhibitor protein Soj</fullName>
        <ecNumber evidence="2">3.6.-.-</ecNumber>
    </submittedName>
</protein>
<evidence type="ECO:0000313" key="2">
    <source>
        <dbReference type="EMBL" id="AWR21015.1"/>
    </source>
</evidence>
<dbReference type="EC" id="3.6.-.-" evidence="2"/>
<dbReference type="InterPro" id="IPR027417">
    <property type="entry name" value="P-loop_NTPase"/>
</dbReference>
<evidence type="ECO:0000313" key="3">
    <source>
        <dbReference type="Proteomes" id="UP000246894"/>
    </source>
</evidence>
<keyword evidence="2" id="KW-0378">Hydrolase</keyword>